<dbReference type="InterPro" id="IPR009056">
    <property type="entry name" value="Cyt_c-like_dom"/>
</dbReference>
<feature type="signal peptide" evidence="5">
    <location>
        <begin position="1"/>
        <end position="34"/>
    </location>
</feature>
<dbReference type="Proteomes" id="UP000294360">
    <property type="component" value="Chromosome"/>
</dbReference>
<dbReference type="Gene3D" id="1.10.760.10">
    <property type="entry name" value="Cytochrome c-like domain"/>
    <property type="match status" value="1"/>
</dbReference>
<dbReference type="InterPro" id="IPR050597">
    <property type="entry name" value="Cytochrome_c_Oxidase_Subunit"/>
</dbReference>
<keyword evidence="1 4" id="KW-0349">Heme</keyword>
<feature type="chain" id="PRO_5020607536" description="Cytochrome c domain-containing protein" evidence="5">
    <location>
        <begin position="35"/>
        <end position="137"/>
    </location>
</feature>
<evidence type="ECO:0000256" key="2">
    <source>
        <dbReference type="ARBA" id="ARBA00022723"/>
    </source>
</evidence>
<feature type="domain" description="Cytochrome c" evidence="6">
    <location>
        <begin position="49"/>
        <end position="127"/>
    </location>
</feature>
<dbReference type="PANTHER" id="PTHR33751:SF1">
    <property type="entry name" value="CBB3-TYPE CYTOCHROME C OXIDASE SUBUNIT FIXP"/>
    <property type="match status" value="1"/>
</dbReference>
<evidence type="ECO:0000256" key="1">
    <source>
        <dbReference type="ARBA" id="ARBA00022617"/>
    </source>
</evidence>
<reference evidence="7 8" key="1">
    <citation type="submission" date="2019-03" db="EMBL/GenBank/DDBJ databases">
        <authorList>
            <person name="Kox A.R. M."/>
        </authorList>
    </citation>
    <scope>NUCLEOTIDE SEQUENCE [LARGE SCALE GENOMIC DNA]</scope>
    <source>
        <strain evidence="7">MTUNDRAET4 annotated genome</strain>
    </source>
</reference>
<protein>
    <recommendedName>
        <fullName evidence="6">Cytochrome c domain-containing protein</fullName>
    </recommendedName>
</protein>
<sequence>MAYRLSERAHSLLSRAGFFGVVFAGCLSATAAVAEDSSPTPPFNLTDPQIIDEGRVQFAQTCVYCHGNAGSGGKAGPISGRTDLTQDYLFTTISNGKRAGSLVMPTWKDSLDEPTIWKLVAYVLSLQAKPAPEAKTQ</sequence>
<dbReference type="GO" id="GO:0046872">
    <property type="term" value="F:metal ion binding"/>
    <property type="evidence" value="ECO:0007669"/>
    <property type="project" value="UniProtKB-KW"/>
</dbReference>
<dbReference type="Pfam" id="PF13442">
    <property type="entry name" value="Cytochrome_CBB3"/>
    <property type="match status" value="1"/>
</dbReference>
<dbReference type="SUPFAM" id="SSF46626">
    <property type="entry name" value="Cytochrome c"/>
    <property type="match status" value="1"/>
</dbReference>
<dbReference type="PROSITE" id="PS51257">
    <property type="entry name" value="PROKAR_LIPOPROTEIN"/>
    <property type="match status" value="1"/>
</dbReference>
<organism evidence="7 8">
    <name type="scientific">Methylocella tundrae</name>
    <dbReference type="NCBI Taxonomy" id="227605"/>
    <lineage>
        <taxon>Bacteria</taxon>
        <taxon>Pseudomonadati</taxon>
        <taxon>Pseudomonadota</taxon>
        <taxon>Alphaproteobacteria</taxon>
        <taxon>Hyphomicrobiales</taxon>
        <taxon>Beijerinckiaceae</taxon>
        <taxon>Methylocella</taxon>
    </lineage>
</organism>
<dbReference type="AlphaFoldDB" id="A0A4U8YZL7"/>
<keyword evidence="2 4" id="KW-0479">Metal-binding</keyword>
<dbReference type="InterPro" id="IPR036909">
    <property type="entry name" value="Cyt_c-like_dom_sf"/>
</dbReference>
<dbReference type="KEGG" id="mtun:MTUNDRAET4_1880"/>
<proteinExistence type="predicted"/>
<dbReference type="EMBL" id="LR536450">
    <property type="protein sequence ID" value="VFU08773.1"/>
    <property type="molecule type" value="Genomic_DNA"/>
</dbReference>
<accession>A0A4U8YZL7</accession>
<dbReference type="OrthoDB" id="122295at2"/>
<name>A0A4U8YZL7_METTU</name>
<keyword evidence="5" id="KW-0732">Signal</keyword>
<evidence type="ECO:0000259" key="6">
    <source>
        <dbReference type="PROSITE" id="PS51007"/>
    </source>
</evidence>
<evidence type="ECO:0000256" key="4">
    <source>
        <dbReference type="PROSITE-ProRule" id="PRU00433"/>
    </source>
</evidence>
<keyword evidence="3 4" id="KW-0408">Iron</keyword>
<evidence type="ECO:0000256" key="5">
    <source>
        <dbReference type="SAM" id="SignalP"/>
    </source>
</evidence>
<dbReference type="PROSITE" id="PS51007">
    <property type="entry name" value="CYTC"/>
    <property type="match status" value="1"/>
</dbReference>
<evidence type="ECO:0000256" key="3">
    <source>
        <dbReference type="ARBA" id="ARBA00023004"/>
    </source>
</evidence>
<evidence type="ECO:0000313" key="8">
    <source>
        <dbReference type="Proteomes" id="UP000294360"/>
    </source>
</evidence>
<dbReference type="GO" id="GO:0009055">
    <property type="term" value="F:electron transfer activity"/>
    <property type="evidence" value="ECO:0007669"/>
    <property type="project" value="InterPro"/>
</dbReference>
<dbReference type="GO" id="GO:0020037">
    <property type="term" value="F:heme binding"/>
    <property type="evidence" value="ECO:0007669"/>
    <property type="project" value="InterPro"/>
</dbReference>
<gene>
    <name evidence="7" type="ORF">MTUNDRAET4_1880</name>
</gene>
<dbReference type="PANTHER" id="PTHR33751">
    <property type="entry name" value="CBB3-TYPE CYTOCHROME C OXIDASE SUBUNIT FIXP"/>
    <property type="match status" value="1"/>
</dbReference>
<evidence type="ECO:0000313" key="7">
    <source>
        <dbReference type="EMBL" id="VFU08773.1"/>
    </source>
</evidence>